<dbReference type="Proteomes" id="UP000326912">
    <property type="component" value="Unassembled WGS sequence"/>
</dbReference>
<dbReference type="PANTHER" id="PTHR23131:SF0">
    <property type="entry name" value="ENDORIBONUCLEASE LACTB2"/>
    <property type="match status" value="1"/>
</dbReference>
<dbReference type="PANTHER" id="PTHR23131">
    <property type="entry name" value="ENDORIBONUCLEASE LACTB2"/>
    <property type="match status" value="1"/>
</dbReference>
<dbReference type="Pfam" id="PF00753">
    <property type="entry name" value="Lactamase_B"/>
    <property type="match status" value="1"/>
</dbReference>
<proteinExistence type="predicted"/>
<feature type="domain" description="Metallo-beta-lactamase" evidence="1">
    <location>
        <begin position="30"/>
        <end position="232"/>
    </location>
</feature>
<dbReference type="InterPro" id="IPR036866">
    <property type="entry name" value="RibonucZ/Hydroxyglut_hydro"/>
</dbReference>
<reference evidence="2 3" key="1">
    <citation type="submission" date="2019-10" db="EMBL/GenBank/DDBJ databases">
        <title>Dictyobacter vulcani sp. nov., within the class Ktedonobacteria, isolated from soil of volcanic Mt. Zao.</title>
        <authorList>
            <person name="Zheng Y."/>
            <person name="Wang C.M."/>
            <person name="Sakai Y."/>
            <person name="Abe K."/>
            <person name="Yokota A."/>
            <person name="Yabe S."/>
        </authorList>
    </citation>
    <scope>NUCLEOTIDE SEQUENCE [LARGE SCALE GENOMIC DNA]</scope>
    <source>
        <strain evidence="2 3">W12</strain>
    </source>
</reference>
<sequence length="249" mass="28167">MGSDYIYQSQDEEQILHSRRVHTITDRFSMANTYLINEERVIIVDPGTELNVRQLQTYLQHFLHRSLDQIDLIVLTHLHPDHTSGVEALRKLCAAPVAASSVVRHLTHQGAPGAHHSSSIAHLAEHFLTGPLQHFDLFPPVYEYQYKLVDLWLEDVAGLPGHPEWRVIASPGHTPESLCLYNPFSQELLCGDTVITIQGGAPLLRGSTNRRQLTETLRVLRSLQVHYLYPGHGRPILALHPLTNVDVEW</sequence>
<dbReference type="SMART" id="SM00849">
    <property type="entry name" value="Lactamase_B"/>
    <property type="match status" value="1"/>
</dbReference>
<dbReference type="RefSeq" id="WP_162005166.1">
    <property type="nucleotide sequence ID" value="NZ_BKZW01000001.1"/>
</dbReference>
<protein>
    <recommendedName>
        <fullName evidence="1">Metallo-beta-lactamase domain-containing protein</fullName>
    </recommendedName>
</protein>
<dbReference type="Gene3D" id="3.60.15.10">
    <property type="entry name" value="Ribonuclease Z/Hydroxyacylglutathione hydrolase-like"/>
    <property type="match status" value="1"/>
</dbReference>
<organism evidence="2 3">
    <name type="scientific">Dictyobacter vulcani</name>
    <dbReference type="NCBI Taxonomy" id="2607529"/>
    <lineage>
        <taxon>Bacteria</taxon>
        <taxon>Bacillati</taxon>
        <taxon>Chloroflexota</taxon>
        <taxon>Ktedonobacteria</taxon>
        <taxon>Ktedonobacterales</taxon>
        <taxon>Dictyobacteraceae</taxon>
        <taxon>Dictyobacter</taxon>
    </lineage>
</organism>
<accession>A0A5J4KFN0</accession>
<evidence type="ECO:0000313" key="3">
    <source>
        <dbReference type="Proteomes" id="UP000326912"/>
    </source>
</evidence>
<keyword evidence="3" id="KW-1185">Reference proteome</keyword>
<comment type="caution">
    <text evidence="2">The sequence shown here is derived from an EMBL/GenBank/DDBJ whole genome shotgun (WGS) entry which is preliminary data.</text>
</comment>
<dbReference type="InterPro" id="IPR001279">
    <property type="entry name" value="Metallo-B-lactamas"/>
</dbReference>
<name>A0A5J4KFN0_9CHLR</name>
<dbReference type="SUPFAM" id="SSF56281">
    <property type="entry name" value="Metallo-hydrolase/oxidoreductase"/>
    <property type="match status" value="1"/>
</dbReference>
<dbReference type="EMBL" id="BKZW01000001">
    <property type="protein sequence ID" value="GER88278.1"/>
    <property type="molecule type" value="Genomic_DNA"/>
</dbReference>
<dbReference type="InterPro" id="IPR050662">
    <property type="entry name" value="Sec-metab_biosynth-thioest"/>
</dbReference>
<gene>
    <name evidence="2" type="ORF">KDW_24400</name>
</gene>
<evidence type="ECO:0000313" key="2">
    <source>
        <dbReference type="EMBL" id="GER88278.1"/>
    </source>
</evidence>
<evidence type="ECO:0000259" key="1">
    <source>
        <dbReference type="SMART" id="SM00849"/>
    </source>
</evidence>
<dbReference type="AlphaFoldDB" id="A0A5J4KFN0"/>